<feature type="transmembrane region" description="Helical" evidence="1">
    <location>
        <begin position="172"/>
        <end position="191"/>
    </location>
</feature>
<keyword evidence="1" id="KW-0812">Transmembrane</keyword>
<dbReference type="AlphaFoldDB" id="A0A4Y5Z779"/>
<keyword evidence="1" id="KW-1133">Transmembrane helix</keyword>
<evidence type="ECO:0000313" key="2">
    <source>
        <dbReference type="EMBL" id="QDE41077.1"/>
    </source>
</evidence>
<evidence type="ECO:0000256" key="1">
    <source>
        <dbReference type="SAM" id="Phobius"/>
    </source>
</evidence>
<keyword evidence="3" id="KW-1185">Reference proteome</keyword>
<dbReference type="EMBL" id="CP041046">
    <property type="protein sequence ID" value="QDE41077.1"/>
    <property type="molecule type" value="Genomic_DNA"/>
</dbReference>
<proteinExistence type="predicted"/>
<dbReference type="KEGG" id="lpy:FIV34_18635"/>
<reference evidence="2 3" key="1">
    <citation type="submission" date="2019-06" db="EMBL/GenBank/DDBJ databases">
        <title>A complete genome sequence for Luteibacter pinisoli MAH-14.</title>
        <authorList>
            <person name="Baltrus D.A."/>
        </authorList>
    </citation>
    <scope>NUCLEOTIDE SEQUENCE [LARGE SCALE GENOMIC DNA]</scope>
    <source>
        <strain evidence="2 3">MAH-14</strain>
    </source>
</reference>
<accession>A0A4Y5Z779</accession>
<gene>
    <name evidence="2" type="ORF">FIV34_18635</name>
</gene>
<feature type="transmembrane region" description="Helical" evidence="1">
    <location>
        <begin position="105"/>
        <end position="126"/>
    </location>
</feature>
<dbReference type="OrthoDB" id="9845977at2"/>
<dbReference type="Proteomes" id="UP000316093">
    <property type="component" value="Chromosome"/>
</dbReference>
<organism evidence="2 3">
    <name type="scientific">Luteibacter pinisoli</name>
    <dbReference type="NCBI Taxonomy" id="2589080"/>
    <lineage>
        <taxon>Bacteria</taxon>
        <taxon>Pseudomonadati</taxon>
        <taxon>Pseudomonadota</taxon>
        <taxon>Gammaproteobacteria</taxon>
        <taxon>Lysobacterales</taxon>
        <taxon>Rhodanobacteraceae</taxon>
        <taxon>Luteibacter</taxon>
    </lineage>
</organism>
<keyword evidence="1" id="KW-0472">Membrane</keyword>
<name>A0A4Y5Z779_9GAMM</name>
<dbReference type="RefSeq" id="WP_139985001.1">
    <property type="nucleotide sequence ID" value="NZ_CP041046.1"/>
</dbReference>
<protein>
    <submittedName>
        <fullName evidence="2">Uncharacterized protein</fullName>
    </submittedName>
</protein>
<sequence length="192" mass="20954">MAALVVVLSLVSVAFASGLVRALRVSPENGDNDAAYQRYATRALLGVYPVPPGYLRVLCWILRLSTPVTFVGFCGALYIAFTHADDASACVTCQLDPASKSVAFWFGYAAAVFLLSGIHAGGAMVLRWDPRMRETGVSFDVRRMRFALRMVFTDNLVPDDRVAIYLRNTCRLALLAAVISFIGWVAMTHVGL</sequence>
<evidence type="ECO:0000313" key="3">
    <source>
        <dbReference type="Proteomes" id="UP000316093"/>
    </source>
</evidence>